<comment type="caution">
    <text evidence="1">The sequence shown here is derived from an EMBL/GenBank/DDBJ whole genome shotgun (WGS) entry which is preliminary data.</text>
</comment>
<accession>A0ACC2LZU0</accession>
<sequence>MGRRRGSRDPVNRLFGCVRRQSMKVKTFLAVASVLCSLVALKVLVPDHNHFFVASEAIHAAGIMVLVYKLTRQNTCSAIGSYAEEAPVLRMASG</sequence>
<dbReference type="EMBL" id="CM056813">
    <property type="protein sequence ID" value="KAJ8639026.1"/>
    <property type="molecule type" value="Genomic_DNA"/>
</dbReference>
<organism evidence="1 2">
    <name type="scientific">Persea americana</name>
    <name type="common">Avocado</name>
    <dbReference type="NCBI Taxonomy" id="3435"/>
    <lineage>
        <taxon>Eukaryota</taxon>
        <taxon>Viridiplantae</taxon>
        <taxon>Streptophyta</taxon>
        <taxon>Embryophyta</taxon>
        <taxon>Tracheophyta</taxon>
        <taxon>Spermatophyta</taxon>
        <taxon>Magnoliopsida</taxon>
        <taxon>Magnoliidae</taxon>
        <taxon>Laurales</taxon>
        <taxon>Lauraceae</taxon>
        <taxon>Persea</taxon>
    </lineage>
</organism>
<keyword evidence="2" id="KW-1185">Reference proteome</keyword>
<evidence type="ECO:0000313" key="2">
    <source>
        <dbReference type="Proteomes" id="UP001234297"/>
    </source>
</evidence>
<protein>
    <submittedName>
        <fullName evidence="1">Uncharacterized protein</fullName>
    </submittedName>
</protein>
<name>A0ACC2LZU0_PERAE</name>
<gene>
    <name evidence="1" type="ORF">MRB53_015720</name>
</gene>
<proteinExistence type="predicted"/>
<reference evidence="1 2" key="1">
    <citation type="journal article" date="2022" name="Hortic Res">
        <title>A haplotype resolved chromosomal level avocado genome allows analysis of novel avocado genes.</title>
        <authorList>
            <person name="Nath O."/>
            <person name="Fletcher S.J."/>
            <person name="Hayward A."/>
            <person name="Shaw L.M."/>
            <person name="Masouleh A.K."/>
            <person name="Furtado A."/>
            <person name="Henry R.J."/>
            <person name="Mitter N."/>
        </authorList>
    </citation>
    <scope>NUCLEOTIDE SEQUENCE [LARGE SCALE GENOMIC DNA]</scope>
    <source>
        <strain evidence="2">cv. Hass</strain>
    </source>
</reference>
<dbReference type="Proteomes" id="UP001234297">
    <property type="component" value="Chromosome 5"/>
</dbReference>
<evidence type="ECO:0000313" key="1">
    <source>
        <dbReference type="EMBL" id="KAJ8639026.1"/>
    </source>
</evidence>